<dbReference type="SUPFAM" id="SSF47413">
    <property type="entry name" value="lambda repressor-like DNA-binding domains"/>
    <property type="match status" value="1"/>
</dbReference>
<dbReference type="PANTHER" id="PTHR30146:SF109">
    <property type="entry name" value="HTH-TYPE TRANSCRIPTIONAL REGULATOR GALS"/>
    <property type="match status" value="1"/>
</dbReference>
<dbReference type="InterPro" id="IPR010982">
    <property type="entry name" value="Lambda_DNA-bd_dom_sf"/>
</dbReference>
<dbReference type="STRING" id="1423730.FC75_GL000673"/>
<name>A0A0R2FAC8_9LACO</name>
<accession>A0A0R2FAC8</accession>
<dbReference type="PANTHER" id="PTHR30146">
    <property type="entry name" value="LACI-RELATED TRANSCRIPTIONAL REPRESSOR"/>
    <property type="match status" value="1"/>
</dbReference>
<dbReference type="PATRIC" id="fig|1423730.4.peg.703"/>
<dbReference type="InterPro" id="IPR046335">
    <property type="entry name" value="LacI/GalR-like_sensor"/>
</dbReference>
<keyword evidence="1" id="KW-0805">Transcription regulation</keyword>
<evidence type="ECO:0000313" key="5">
    <source>
        <dbReference type="EMBL" id="KRN25311.1"/>
    </source>
</evidence>
<dbReference type="PROSITE" id="PS50932">
    <property type="entry name" value="HTH_LACI_2"/>
    <property type="match status" value="1"/>
</dbReference>
<feature type="domain" description="HTH lacI-type" evidence="4">
    <location>
        <begin position="6"/>
        <end position="60"/>
    </location>
</feature>
<gene>
    <name evidence="5" type="ORF">FC75_GL000673</name>
</gene>
<evidence type="ECO:0000256" key="3">
    <source>
        <dbReference type="ARBA" id="ARBA00023163"/>
    </source>
</evidence>
<dbReference type="InterPro" id="IPR028082">
    <property type="entry name" value="Peripla_BP_I"/>
</dbReference>
<evidence type="ECO:0000259" key="4">
    <source>
        <dbReference type="PROSITE" id="PS50932"/>
    </source>
</evidence>
<evidence type="ECO:0000256" key="2">
    <source>
        <dbReference type="ARBA" id="ARBA00023125"/>
    </source>
</evidence>
<dbReference type="AlphaFoldDB" id="A0A0R2FAC8"/>
<reference evidence="5 6" key="1">
    <citation type="journal article" date="2015" name="Genome Announc.">
        <title>Expanding the biotechnology potential of lactobacilli through comparative genomics of 213 strains and associated genera.</title>
        <authorList>
            <person name="Sun Z."/>
            <person name="Harris H.M."/>
            <person name="McCann A."/>
            <person name="Guo C."/>
            <person name="Argimon S."/>
            <person name="Zhang W."/>
            <person name="Yang X."/>
            <person name="Jeffery I.B."/>
            <person name="Cooney J.C."/>
            <person name="Kagawa T.F."/>
            <person name="Liu W."/>
            <person name="Song Y."/>
            <person name="Salvetti E."/>
            <person name="Wrobel A."/>
            <person name="Rasinkangas P."/>
            <person name="Parkhill J."/>
            <person name="Rea M.C."/>
            <person name="O'Sullivan O."/>
            <person name="Ritari J."/>
            <person name="Douillard F.P."/>
            <person name="Paul Ross R."/>
            <person name="Yang R."/>
            <person name="Briner A.E."/>
            <person name="Felis G.E."/>
            <person name="de Vos W.M."/>
            <person name="Barrangou R."/>
            <person name="Klaenhammer T.R."/>
            <person name="Caufield P.W."/>
            <person name="Cui Y."/>
            <person name="Zhang H."/>
            <person name="O'Toole P.W."/>
        </authorList>
    </citation>
    <scope>NUCLEOTIDE SEQUENCE [LARGE SCALE GENOMIC DNA]</scope>
    <source>
        <strain evidence="5 6">DSM 22697</strain>
    </source>
</reference>
<dbReference type="PRINTS" id="PR00036">
    <property type="entry name" value="HTHLACI"/>
</dbReference>
<organism evidence="5 6">
    <name type="scientific">Lacticaseibacillus camelliae DSM 22697 = JCM 13995</name>
    <dbReference type="NCBI Taxonomy" id="1423730"/>
    <lineage>
        <taxon>Bacteria</taxon>
        <taxon>Bacillati</taxon>
        <taxon>Bacillota</taxon>
        <taxon>Bacilli</taxon>
        <taxon>Lactobacillales</taxon>
        <taxon>Lactobacillaceae</taxon>
        <taxon>Lacticaseibacillus</taxon>
    </lineage>
</organism>
<dbReference type="Gene3D" id="1.10.260.40">
    <property type="entry name" value="lambda repressor-like DNA-binding domains"/>
    <property type="match status" value="1"/>
</dbReference>
<keyword evidence="2" id="KW-0238">DNA-binding</keyword>
<dbReference type="InterPro" id="IPR000843">
    <property type="entry name" value="HTH_LacI"/>
</dbReference>
<evidence type="ECO:0000313" key="6">
    <source>
        <dbReference type="Proteomes" id="UP000050865"/>
    </source>
</evidence>
<evidence type="ECO:0000256" key="1">
    <source>
        <dbReference type="ARBA" id="ARBA00023015"/>
    </source>
</evidence>
<dbReference type="Pfam" id="PF00356">
    <property type="entry name" value="LacI"/>
    <property type="match status" value="1"/>
</dbReference>
<dbReference type="SMART" id="SM00354">
    <property type="entry name" value="HTH_LACI"/>
    <property type="match status" value="1"/>
</dbReference>
<proteinExistence type="predicted"/>
<dbReference type="Proteomes" id="UP000050865">
    <property type="component" value="Unassembled WGS sequence"/>
</dbReference>
<dbReference type="SUPFAM" id="SSF53822">
    <property type="entry name" value="Periplasmic binding protein-like I"/>
    <property type="match status" value="1"/>
</dbReference>
<dbReference type="CDD" id="cd01392">
    <property type="entry name" value="HTH_LacI"/>
    <property type="match status" value="1"/>
</dbReference>
<dbReference type="GO" id="GO:0000976">
    <property type="term" value="F:transcription cis-regulatory region binding"/>
    <property type="evidence" value="ECO:0007669"/>
    <property type="project" value="TreeGrafter"/>
</dbReference>
<dbReference type="EMBL" id="AYZJ01000014">
    <property type="protein sequence ID" value="KRN25311.1"/>
    <property type="molecule type" value="Genomic_DNA"/>
</dbReference>
<keyword evidence="3" id="KW-0804">Transcription</keyword>
<dbReference type="GO" id="GO:0003700">
    <property type="term" value="F:DNA-binding transcription factor activity"/>
    <property type="evidence" value="ECO:0007669"/>
    <property type="project" value="TreeGrafter"/>
</dbReference>
<keyword evidence="6" id="KW-1185">Reference proteome</keyword>
<comment type="caution">
    <text evidence="5">The sequence shown here is derived from an EMBL/GenBank/DDBJ whole genome shotgun (WGS) entry which is preliminary data.</text>
</comment>
<dbReference type="CDD" id="cd06267">
    <property type="entry name" value="PBP1_LacI_sugar_binding-like"/>
    <property type="match status" value="1"/>
</dbReference>
<sequence length="343" mass="36922">MIKVVAKIYDVAKAAGVSVGTVSRVFNGYTDISRATKKRVLKVAKELGYTPNVAARTLSSKSLKTIAFIMNDLVGSRYDGVSMQTIMGVYHYAETHEMQFVLYPTTTQQQRAKTFAQFCEERNINGAVVQGLHVDDPYVAQIAEAALPVVTIDLAIPGPRTGAVSIDNTAAEKAVTQLLLNRGRRHLLMVNGRQNAQVSVVREAGFKAALAGAGMTADTRRILYADYDMKLAGEQVAAALTADPAIDGIVCASDAMALGALNVLKARQLRVPADVALAGFDNTALAEFVDPALTTVEQHMDIMGYNAAELVNKLLQRDMPTAQRQIFSPYEVIERASTGGQAK</sequence>
<dbReference type="Pfam" id="PF13377">
    <property type="entry name" value="Peripla_BP_3"/>
    <property type="match status" value="1"/>
</dbReference>
<protein>
    <recommendedName>
        <fullName evidence="4">HTH lacI-type domain-containing protein</fullName>
    </recommendedName>
</protein>
<dbReference type="Gene3D" id="3.40.50.2300">
    <property type="match status" value="2"/>
</dbReference>